<dbReference type="InterPro" id="IPR011990">
    <property type="entry name" value="TPR-like_helical_dom_sf"/>
</dbReference>
<accession>A0A450Y856</accession>
<dbReference type="EMBL" id="CAADFS010000002">
    <property type="protein sequence ID" value="VFK37729.1"/>
    <property type="molecule type" value="Genomic_DNA"/>
</dbReference>
<sequence length="102" mass="11688">MGNSAQTLAHYEKSLPILERVGDRHNKALFHFNLGGLYPEEIGNENETRTNMEKARELIKKVDDARNPLKASRTLEDLLGIFPRCVVFRATDYRASFSAYLF</sequence>
<dbReference type="SUPFAM" id="SSF48452">
    <property type="entry name" value="TPR-like"/>
    <property type="match status" value="1"/>
</dbReference>
<protein>
    <recommendedName>
        <fullName evidence="2">Tetratricopeptide repeat-containing protein</fullName>
    </recommendedName>
</protein>
<name>A0A450Y856_9GAMM</name>
<reference evidence="1" key="1">
    <citation type="submission" date="2019-02" db="EMBL/GenBank/DDBJ databases">
        <authorList>
            <person name="Gruber-Vodicka R. H."/>
            <person name="Seah K. B. B."/>
        </authorList>
    </citation>
    <scope>NUCLEOTIDE SEQUENCE</scope>
    <source>
        <strain evidence="1">BECK_BZ123</strain>
    </source>
</reference>
<organism evidence="1">
    <name type="scientific">Candidatus Kentrum sp. TC</name>
    <dbReference type="NCBI Taxonomy" id="2126339"/>
    <lineage>
        <taxon>Bacteria</taxon>
        <taxon>Pseudomonadati</taxon>
        <taxon>Pseudomonadota</taxon>
        <taxon>Gammaproteobacteria</taxon>
        <taxon>Candidatus Kentrum</taxon>
    </lineage>
</organism>
<dbReference type="AlphaFoldDB" id="A0A450Y856"/>
<dbReference type="Gene3D" id="1.25.40.10">
    <property type="entry name" value="Tetratricopeptide repeat domain"/>
    <property type="match status" value="1"/>
</dbReference>
<gene>
    <name evidence="1" type="ORF">BECKTC1821D_GA0114238_100239</name>
</gene>
<proteinExistence type="predicted"/>
<evidence type="ECO:0008006" key="2">
    <source>
        <dbReference type="Google" id="ProtNLM"/>
    </source>
</evidence>
<evidence type="ECO:0000313" key="1">
    <source>
        <dbReference type="EMBL" id="VFK37729.1"/>
    </source>
</evidence>